<feature type="transmembrane region" description="Helical" evidence="6">
    <location>
        <begin position="68"/>
        <end position="90"/>
    </location>
</feature>
<reference evidence="7 8" key="1">
    <citation type="submission" date="2016-11" db="EMBL/GenBank/DDBJ databases">
        <authorList>
            <person name="Jaros S."/>
            <person name="Januszkiewicz K."/>
            <person name="Wedrychowicz H."/>
        </authorList>
    </citation>
    <scope>NUCLEOTIDE SEQUENCE [LARGE SCALE GENOMIC DNA]</scope>
    <source>
        <strain evidence="7 8">DSM 18119</strain>
    </source>
</reference>
<dbReference type="Proteomes" id="UP000184048">
    <property type="component" value="Unassembled WGS sequence"/>
</dbReference>
<feature type="transmembrane region" description="Helical" evidence="6">
    <location>
        <begin position="196"/>
        <end position="221"/>
    </location>
</feature>
<name>A0A1M4Y3F9_9BACT</name>
<feature type="transmembrane region" description="Helical" evidence="6">
    <location>
        <begin position="297"/>
        <end position="330"/>
    </location>
</feature>
<dbReference type="EMBL" id="FQUU01000005">
    <property type="protein sequence ID" value="SHF00113.1"/>
    <property type="molecule type" value="Genomic_DNA"/>
</dbReference>
<comment type="subcellular location">
    <subcellularLocation>
        <location evidence="1">Membrane</location>
        <topology evidence="1">Multi-pass membrane protein</topology>
    </subcellularLocation>
</comment>
<dbReference type="AlphaFoldDB" id="A0A1M4Y3F9"/>
<evidence type="ECO:0000256" key="4">
    <source>
        <dbReference type="ARBA" id="ARBA00022989"/>
    </source>
</evidence>
<protein>
    <submittedName>
        <fullName evidence="7">Predicted PurR-regulated permease PerM</fullName>
    </submittedName>
</protein>
<keyword evidence="5 6" id="KW-0472">Membrane</keyword>
<evidence type="ECO:0000313" key="8">
    <source>
        <dbReference type="Proteomes" id="UP000184048"/>
    </source>
</evidence>
<feature type="transmembrane region" description="Helical" evidence="6">
    <location>
        <begin position="142"/>
        <end position="164"/>
    </location>
</feature>
<evidence type="ECO:0000256" key="1">
    <source>
        <dbReference type="ARBA" id="ARBA00004141"/>
    </source>
</evidence>
<feature type="transmembrane region" description="Helical" evidence="6">
    <location>
        <begin position="227"/>
        <end position="257"/>
    </location>
</feature>
<comment type="similarity">
    <text evidence="2">Belongs to the autoinducer-2 exporter (AI-2E) (TC 2.A.86) family.</text>
</comment>
<keyword evidence="8" id="KW-1185">Reference proteome</keyword>
<accession>A0A1M4Y3F9</accession>
<sequence>MNRSTIDTNLLRQIIFIAVIIFLGIVLFNQLWFFLPAFLGAVTFYVLMRERMFYLTEVKGWGYGSAAWVLMLLSFFVILLPTGLLGNILYSKISYVVTHSSETLNSLKRAADQVSKKIGYEIINPNAINKIGTYITELLPKALGVTLNTLMLIASMYFILYFMLVNGRKMENSLYEYIPLADDNVGRIGAEVKVMVVSNAIGIPLIALIQGVVALIGYLIIGINEPFLWFAATSIAAMMPVVGAALIYAPLTIMLFAQGETGKGIAMGIWGFGLVGLVDNLFRFLLNKWLGDIHPLITIFGVLVGVQLFGFIGLIFGPLLISMFILLLRIYSSEFIVKKRDINRVK</sequence>
<dbReference type="PANTHER" id="PTHR21716:SF4">
    <property type="entry name" value="TRANSMEMBRANE PROTEIN 245"/>
    <property type="match status" value="1"/>
</dbReference>
<evidence type="ECO:0000256" key="2">
    <source>
        <dbReference type="ARBA" id="ARBA00009773"/>
    </source>
</evidence>
<dbReference type="GO" id="GO:0016020">
    <property type="term" value="C:membrane"/>
    <property type="evidence" value="ECO:0007669"/>
    <property type="project" value="UniProtKB-SubCell"/>
</dbReference>
<dbReference type="OrthoDB" id="9773730at2"/>
<evidence type="ECO:0000256" key="5">
    <source>
        <dbReference type="ARBA" id="ARBA00023136"/>
    </source>
</evidence>
<dbReference type="STRING" id="1121884.SAMN02745131_01576"/>
<proteinExistence type="inferred from homology"/>
<evidence type="ECO:0000313" key="7">
    <source>
        <dbReference type="EMBL" id="SHF00113.1"/>
    </source>
</evidence>
<dbReference type="InterPro" id="IPR002549">
    <property type="entry name" value="AI-2E-like"/>
</dbReference>
<evidence type="ECO:0000256" key="6">
    <source>
        <dbReference type="SAM" id="Phobius"/>
    </source>
</evidence>
<gene>
    <name evidence="7" type="ORF">SAMN02745131_01576</name>
</gene>
<organism evidence="7 8">
    <name type="scientific">Flavisolibacter ginsengisoli DSM 18119</name>
    <dbReference type="NCBI Taxonomy" id="1121884"/>
    <lineage>
        <taxon>Bacteria</taxon>
        <taxon>Pseudomonadati</taxon>
        <taxon>Bacteroidota</taxon>
        <taxon>Chitinophagia</taxon>
        <taxon>Chitinophagales</taxon>
        <taxon>Chitinophagaceae</taxon>
        <taxon>Flavisolibacter</taxon>
    </lineage>
</organism>
<dbReference type="Pfam" id="PF01594">
    <property type="entry name" value="AI-2E_transport"/>
    <property type="match status" value="1"/>
</dbReference>
<evidence type="ECO:0000256" key="3">
    <source>
        <dbReference type="ARBA" id="ARBA00022692"/>
    </source>
</evidence>
<feature type="transmembrane region" description="Helical" evidence="6">
    <location>
        <begin position="264"/>
        <end position="285"/>
    </location>
</feature>
<feature type="transmembrane region" description="Helical" evidence="6">
    <location>
        <begin position="14"/>
        <end position="47"/>
    </location>
</feature>
<keyword evidence="4 6" id="KW-1133">Transmembrane helix</keyword>
<dbReference type="RefSeq" id="WP_072834788.1">
    <property type="nucleotide sequence ID" value="NZ_FQUU01000005.1"/>
</dbReference>
<keyword evidence="3 6" id="KW-0812">Transmembrane</keyword>
<dbReference type="PANTHER" id="PTHR21716">
    <property type="entry name" value="TRANSMEMBRANE PROTEIN"/>
    <property type="match status" value="1"/>
</dbReference>